<feature type="transmembrane region" description="Helical" evidence="1">
    <location>
        <begin position="373"/>
        <end position="391"/>
    </location>
</feature>
<feature type="transmembrane region" description="Helical" evidence="1">
    <location>
        <begin position="280"/>
        <end position="302"/>
    </location>
</feature>
<evidence type="ECO:0000313" key="3">
    <source>
        <dbReference type="Proteomes" id="UP000480303"/>
    </source>
</evidence>
<feature type="transmembrane region" description="Helical" evidence="1">
    <location>
        <begin position="314"/>
        <end position="339"/>
    </location>
</feature>
<keyword evidence="1" id="KW-0812">Transmembrane</keyword>
<dbReference type="Pfam" id="PF13687">
    <property type="entry name" value="DUF4153"/>
    <property type="match status" value="1"/>
</dbReference>
<sequence>MKNNKSSKIKTRLFTLANILIAYLAIRLFMATSGGILLTILTVVFCASVLLYLKSKAIELSRTHVVYLIYVLLLAISIALQDNKMLQSVNIWMLALSLNYWLLVVVGARKNKQLDSHIFYDFLDGLFIRPVKFSKKKEIAGKKSSFLTIKTNNILKIFLGLVIAFPLLIFVLILLISADAIFEQMISVIFSFKFGNIWQDLVILLVAMPLGTYLALLVNKNIKAKRIEHRQIKPIADSMLVFLTILSIFILLYALFIVASIFSCLSLLTPNGNTEVVVAVARNGFFQLLVVTLINVMIFWFVKLFGENTKQIRLALTLIGIETLGIIVSALIKMLFYILNYGLTILRFNTSVFMLILFVCVMIFTFSLWRTFNYTRLTVGVVAFCLLGLSFNNSGNMIANYNYQRYCTGKIDDFDVSILNKVGVEAVSTALEIYQKTDDDNLKNKIKMYLSQSQHAISKQKSMITLQRMTAAKKIDDVLD</sequence>
<comment type="caution">
    <text evidence="2">The sequence shown here is derived from an EMBL/GenBank/DDBJ whole genome shotgun (WGS) entry which is preliminary data.</text>
</comment>
<organism evidence="2 3">
    <name type="scientific">Pseudolactococcus hodotermopsidis</name>
    <dbReference type="NCBI Taxonomy" id="2709157"/>
    <lineage>
        <taxon>Bacteria</taxon>
        <taxon>Bacillati</taxon>
        <taxon>Bacillota</taxon>
        <taxon>Bacilli</taxon>
        <taxon>Lactobacillales</taxon>
        <taxon>Streptococcaceae</taxon>
        <taxon>Pseudolactococcus</taxon>
    </lineage>
</organism>
<name>A0A6A0BF30_9LACT</name>
<dbReference type="AlphaFoldDB" id="A0A6A0BF30"/>
<evidence type="ECO:0000256" key="1">
    <source>
        <dbReference type="SAM" id="Phobius"/>
    </source>
</evidence>
<gene>
    <name evidence="2" type="ORF">Hs30E_14990</name>
</gene>
<feature type="transmembrane region" description="Helical" evidence="1">
    <location>
        <begin position="239"/>
        <end position="268"/>
    </location>
</feature>
<dbReference type="InterPro" id="IPR025291">
    <property type="entry name" value="DUF4153"/>
</dbReference>
<feature type="transmembrane region" description="Helical" evidence="1">
    <location>
        <begin position="36"/>
        <end position="53"/>
    </location>
</feature>
<feature type="transmembrane region" description="Helical" evidence="1">
    <location>
        <begin position="12"/>
        <end position="30"/>
    </location>
</feature>
<feature type="transmembrane region" description="Helical" evidence="1">
    <location>
        <begin position="157"/>
        <end position="177"/>
    </location>
</feature>
<dbReference type="EMBL" id="BLLI01000047">
    <property type="protein sequence ID" value="GFH42948.1"/>
    <property type="molecule type" value="Genomic_DNA"/>
</dbReference>
<protein>
    <submittedName>
        <fullName evidence="2">Uncharacterized protein</fullName>
    </submittedName>
</protein>
<proteinExistence type="predicted"/>
<keyword evidence="3" id="KW-1185">Reference proteome</keyword>
<feature type="transmembrane region" description="Helical" evidence="1">
    <location>
        <begin position="65"/>
        <end position="83"/>
    </location>
</feature>
<feature type="transmembrane region" description="Helical" evidence="1">
    <location>
        <begin position="89"/>
        <end position="108"/>
    </location>
</feature>
<keyword evidence="1" id="KW-0472">Membrane</keyword>
<dbReference type="RefSeq" id="WP_172209381.1">
    <property type="nucleotide sequence ID" value="NZ_BLLI01000047.1"/>
</dbReference>
<evidence type="ECO:0000313" key="2">
    <source>
        <dbReference type="EMBL" id="GFH42948.1"/>
    </source>
</evidence>
<dbReference type="Proteomes" id="UP000480303">
    <property type="component" value="Unassembled WGS sequence"/>
</dbReference>
<accession>A0A6A0BF30</accession>
<feature type="transmembrane region" description="Helical" evidence="1">
    <location>
        <begin position="197"/>
        <end position="218"/>
    </location>
</feature>
<reference evidence="2 3" key="1">
    <citation type="submission" date="2020-02" db="EMBL/GenBank/DDBJ databases">
        <title>Draft genome sequence of Lactococcus sp. Hs30E4-3.</title>
        <authorList>
            <person name="Noda S."/>
            <person name="Yuki M."/>
            <person name="Ohkuma M."/>
        </authorList>
    </citation>
    <scope>NUCLEOTIDE SEQUENCE [LARGE SCALE GENOMIC DNA]</scope>
    <source>
        <strain evidence="2 3">Hs30E4-3</strain>
    </source>
</reference>
<feature type="transmembrane region" description="Helical" evidence="1">
    <location>
        <begin position="345"/>
        <end position="366"/>
    </location>
</feature>
<keyword evidence="1" id="KW-1133">Transmembrane helix</keyword>